<protein>
    <recommendedName>
        <fullName evidence="4">Lipoprotein</fullName>
    </recommendedName>
</protein>
<comment type="caution">
    <text evidence="2">The sequence shown here is derived from an EMBL/GenBank/DDBJ whole genome shotgun (WGS) entry which is preliminary data.</text>
</comment>
<feature type="chain" id="PRO_5046453777" description="Lipoprotein" evidence="1">
    <location>
        <begin position="29"/>
        <end position="129"/>
    </location>
</feature>
<accession>A0ABN2SNR6</accession>
<gene>
    <name evidence="2" type="ORF">GCM10009817_34830</name>
</gene>
<dbReference type="Proteomes" id="UP001500013">
    <property type="component" value="Unassembled WGS sequence"/>
</dbReference>
<dbReference type="EMBL" id="BAAAPU010000010">
    <property type="protein sequence ID" value="GAA1989906.1"/>
    <property type="molecule type" value="Genomic_DNA"/>
</dbReference>
<organism evidence="2 3">
    <name type="scientific">Terrabacter lapilli</name>
    <dbReference type="NCBI Taxonomy" id="436231"/>
    <lineage>
        <taxon>Bacteria</taxon>
        <taxon>Bacillati</taxon>
        <taxon>Actinomycetota</taxon>
        <taxon>Actinomycetes</taxon>
        <taxon>Micrococcales</taxon>
        <taxon>Intrasporangiaceae</taxon>
        <taxon>Terrabacter</taxon>
    </lineage>
</organism>
<reference evidence="2 3" key="1">
    <citation type="journal article" date="2019" name="Int. J. Syst. Evol. Microbiol.">
        <title>The Global Catalogue of Microorganisms (GCM) 10K type strain sequencing project: providing services to taxonomists for standard genome sequencing and annotation.</title>
        <authorList>
            <consortium name="The Broad Institute Genomics Platform"/>
            <consortium name="The Broad Institute Genome Sequencing Center for Infectious Disease"/>
            <person name="Wu L."/>
            <person name="Ma J."/>
        </authorList>
    </citation>
    <scope>NUCLEOTIDE SEQUENCE [LARGE SCALE GENOMIC DNA]</scope>
    <source>
        <strain evidence="2 3">JCM 15628</strain>
    </source>
</reference>
<proteinExistence type="predicted"/>
<evidence type="ECO:0008006" key="4">
    <source>
        <dbReference type="Google" id="ProtNLM"/>
    </source>
</evidence>
<keyword evidence="3" id="KW-1185">Reference proteome</keyword>
<evidence type="ECO:0000256" key="1">
    <source>
        <dbReference type="SAM" id="SignalP"/>
    </source>
</evidence>
<feature type="signal peptide" evidence="1">
    <location>
        <begin position="1"/>
        <end position="28"/>
    </location>
</feature>
<sequence>MRTRTLPRRTSVTAATLLLAALPLTGCSGDGAGSYCAAVTSAQAQWNHAGATLADPAAAARLVAAVRTVEANAPSEVRGDWTSLRSLFEKFTVPRTDLAALTRQMRSYETSAKRVETHARETCGVDLGR</sequence>
<evidence type="ECO:0000313" key="3">
    <source>
        <dbReference type="Proteomes" id="UP001500013"/>
    </source>
</evidence>
<evidence type="ECO:0000313" key="2">
    <source>
        <dbReference type="EMBL" id="GAA1989906.1"/>
    </source>
</evidence>
<name>A0ABN2SNR6_9MICO</name>
<dbReference type="RefSeq" id="WP_344065569.1">
    <property type="nucleotide sequence ID" value="NZ_BAAAPU010000010.1"/>
</dbReference>
<keyword evidence="1" id="KW-0732">Signal</keyword>